<keyword evidence="2" id="KW-1185">Reference proteome</keyword>
<organism evidence="1 2">
    <name type="scientific">Entomophthora muscae</name>
    <dbReference type="NCBI Taxonomy" id="34485"/>
    <lineage>
        <taxon>Eukaryota</taxon>
        <taxon>Fungi</taxon>
        <taxon>Fungi incertae sedis</taxon>
        <taxon>Zoopagomycota</taxon>
        <taxon>Entomophthoromycotina</taxon>
        <taxon>Entomophthoromycetes</taxon>
        <taxon>Entomophthorales</taxon>
        <taxon>Entomophthoraceae</taxon>
        <taxon>Entomophthora</taxon>
    </lineage>
</organism>
<gene>
    <name evidence="1" type="ORF">DSO57_1032756</name>
</gene>
<dbReference type="EMBL" id="QTSX02003089">
    <property type="protein sequence ID" value="KAJ9071882.1"/>
    <property type="molecule type" value="Genomic_DNA"/>
</dbReference>
<accession>A0ACC2TC94</accession>
<reference evidence="1" key="1">
    <citation type="submission" date="2022-04" db="EMBL/GenBank/DDBJ databases">
        <title>Genome of the entomopathogenic fungus Entomophthora muscae.</title>
        <authorList>
            <person name="Elya C."/>
            <person name="Lovett B.R."/>
            <person name="Lee E."/>
            <person name="Macias A.M."/>
            <person name="Hajek A.E."/>
            <person name="De Bivort B.L."/>
            <person name="Kasson M.T."/>
            <person name="De Fine Licht H.H."/>
            <person name="Stajich J.E."/>
        </authorList>
    </citation>
    <scope>NUCLEOTIDE SEQUENCE</scope>
    <source>
        <strain evidence="1">Berkeley</strain>
    </source>
</reference>
<protein>
    <submittedName>
        <fullName evidence="1">Uncharacterized protein</fullName>
    </submittedName>
</protein>
<sequence length="102" mass="11470">MTPTPRQNLAHKTRNIPDNNLSQDKILCTIDLKNQDKKIAAVSPDWGNCRKITVLYPVCRLHSQPAGRRPPACSCRPDSQQEEAHPPQRDHPPQPVGKTAKF</sequence>
<proteinExistence type="predicted"/>
<evidence type="ECO:0000313" key="2">
    <source>
        <dbReference type="Proteomes" id="UP001165960"/>
    </source>
</evidence>
<comment type="caution">
    <text evidence="1">The sequence shown here is derived from an EMBL/GenBank/DDBJ whole genome shotgun (WGS) entry which is preliminary data.</text>
</comment>
<dbReference type="Proteomes" id="UP001165960">
    <property type="component" value="Unassembled WGS sequence"/>
</dbReference>
<name>A0ACC2TC94_9FUNG</name>
<evidence type="ECO:0000313" key="1">
    <source>
        <dbReference type="EMBL" id="KAJ9071882.1"/>
    </source>
</evidence>